<dbReference type="AlphaFoldDB" id="A0A183ACV5"/>
<feature type="compositionally biased region" description="Basic and acidic residues" evidence="1">
    <location>
        <begin position="326"/>
        <end position="348"/>
    </location>
</feature>
<dbReference type="Proteomes" id="UP000272942">
    <property type="component" value="Unassembled WGS sequence"/>
</dbReference>
<protein>
    <submittedName>
        <fullName evidence="5">BRCT domain-containing protein</fullName>
    </submittedName>
</protein>
<dbReference type="WBParaSite" id="ECPE_0000480201-mRNA-1">
    <property type="protein sequence ID" value="ECPE_0000480201-mRNA-1"/>
    <property type="gene ID" value="ECPE_0000480201"/>
</dbReference>
<dbReference type="InterPro" id="IPR036420">
    <property type="entry name" value="BRCT_dom_sf"/>
</dbReference>
<reference evidence="3 4" key="2">
    <citation type="submission" date="2018-11" db="EMBL/GenBank/DDBJ databases">
        <authorList>
            <consortium name="Pathogen Informatics"/>
        </authorList>
    </citation>
    <scope>NUCLEOTIDE SEQUENCE [LARGE SCALE GENOMIC DNA]</scope>
    <source>
        <strain evidence="3 4">Egypt</strain>
    </source>
</reference>
<dbReference type="GO" id="GO:0005634">
    <property type="term" value="C:nucleus"/>
    <property type="evidence" value="ECO:0007669"/>
    <property type="project" value="TreeGrafter"/>
</dbReference>
<proteinExistence type="predicted"/>
<dbReference type="InterPro" id="IPR047252">
    <property type="entry name" value="TP53BP1-like"/>
</dbReference>
<feature type="domain" description="BRCT" evidence="2">
    <location>
        <begin position="439"/>
        <end position="543"/>
    </location>
</feature>
<reference evidence="5" key="1">
    <citation type="submission" date="2016-06" db="UniProtKB">
        <authorList>
            <consortium name="WormBaseParasite"/>
        </authorList>
    </citation>
    <scope>IDENTIFICATION</scope>
</reference>
<dbReference type="Pfam" id="PF09038">
    <property type="entry name" value="53-BP1_Tudor"/>
    <property type="match status" value="1"/>
</dbReference>
<dbReference type="EMBL" id="UZAN01041641">
    <property type="protein sequence ID" value="VDP73646.1"/>
    <property type="molecule type" value="Genomic_DNA"/>
</dbReference>
<dbReference type="PANTHER" id="PTHR15321">
    <property type="entry name" value="TUMOR SUPPRESSOR P53-BINDING PROTEIN 1"/>
    <property type="match status" value="1"/>
</dbReference>
<organism evidence="5">
    <name type="scientific">Echinostoma caproni</name>
    <dbReference type="NCBI Taxonomy" id="27848"/>
    <lineage>
        <taxon>Eukaryota</taxon>
        <taxon>Metazoa</taxon>
        <taxon>Spiralia</taxon>
        <taxon>Lophotrochozoa</taxon>
        <taxon>Platyhelminthes</taxon>
        <taxon>Trematoda</taxon>
        <taxon>Digenea</taxon>
        <taxon>Plagiorchiida</taxon>
        <taxon>Echinostomata</taxon>
        <taxon>Echinostomatoidea</taxon>
        <taxon>Echinostomatidae</taxon>
        <taxon>Echinostoma</taxon>
    </lineage>
</organism>
<dbReference type="GO" id="GO:0000077">
    <property type="term" value="P:DNA damage checkpoint signaling"/>
    <property type="evidence" value="ECO:0007669"/>
    <property type="project" value="TreeGrafter"/>
</dbReference>
<dbReference type="GO" id="GO:0042393">
    <property type="term" value="F:histone binding"/>
    <property type="evidence" value="ECO:0007669"/>
    <property type="project" value="TreeGrafter"/>
</dbReference>
<dbReference type="InterPro" id="IPR001357">
    <property type="entry name" value="BRCT_dom"/>
</dbReference>
<evidence type="ECO:0000313" key="5">
    <source>
        <dbReference type="WBParaSite" id="ECPE_0000480201-mRNA-1"/>
    </source>
</evidence>
<sequence length="758" mass="85974">MASQRRSILLFVNNAPCHNQAAVFFNVKSVRLPLNCPAVLPPMDQGMIWFFEYEQRIMKAEVDILMAMHLVKKACVSVRPHVLISAFMKEGLQFTLIRPSLELEFVLNQAKHRKDEDECEAVNALEVISIREAQKSLDRLKPFAVVDARTSCGLPIYGRWHFEPYYYAGWIREHSDTGVNYLVTFEDGSEDRLRAGDILLLNLLPMNTNVFVDWKNNLEYQGNCSITAHTNDPWKPYEIRRDPDGLRRTFRRKNVAIHHKEVLRLRGEGILPDKTTDSVLRKALLGTNINYSKSDLGSLDDRSVVSDVSLANMVFGKRVRKIKRPCDENEKEPELDRTQIRKTPEKRQKLTGQHSNRRTLRRSALGAFSRHPRTRVISGSEEEEEEGLTQPMSIDAVGERTQTRDCLRYLPVSQSRGPRDSANYYLRRTLSRSLNLPIPSCSLFRGWTIIFTGRFPHVFTSPAGSAPGDRETLKKLVLATGGQVSTSDLKCKENQSDLFINYQKNRVALVASGPCRTMRYFQALATLGRVPLLRTKWIVDAVRYEASESQNVNDDNNPSEKCTNWPLRLLLDHPGRYELSRGMLTTSGEWIEWSAVPIHYLSTSSSDDVPTPSLFKPSVDWSTETCKVIAIVTDDTDVFGPSWSTILRLAHGSKIIPGTMDPQPESIYECHPIPTFSVQDSVAQLSTVIRSQFSPQRSSARLVLVDRSKLTERILSALQSLPVRLVTCDYFIQSLICGRLLDPDASPHFIPTLVQKSV</sequence>
<evidence type="ECO:0000313" key="4">
    <source>
        <dbReference type="Proteomes" id="UP000272942"/>
    </source>
</evidence>
<dbReference type="OrthoDB" id="6276287at2759"/>
<gene>
    <name evidence="3" type="ORF">ECPE_LOCUS4790</name>
</gene>
<dbReference type="Gene3D" id="2.30.30.140">
    <property type="match status" value="1"/>
</dbReference>
<accession>A0A183ACV5</accession>
<dbReference type="Gene3D" id="3.40.50.10190">
    <property type="entry name" value="BRCT domain"/>
    <property type="match status" value="2"/>
</dbReference>
<dbReference type="PROSITE" id="PS50172">
    <property type="entry name" value="BRCT"/>
    <property type="match status" value="1"/>
</dbReference>
<dbReference type="GO" id="GO:0045944">
    <property type="term" value="P:positive regulation of transcription by RNA polymerase II"/>
    <property type="evidence" value="ECO:0007669"/>
    <property type="project" value="TreeGrafter"/>
</dbReference>
<dbReference type="InterPro" id="IPR015125">
    <property type="entry name" value="53-BP1_Tudor"/>
</dbReference>
<feature type="region of interest" description="Disordered" evidence="1">
    <location>
        <begin position="326"/>
        <end position="365"/>
    </location>
</feature>
<evidence type="ECO:0000259" key="2">
    <source>
        <dbReference type="PROSITE" id="PS50172"/>
    </source>
</evidence>
<dbReference type="SUPFAM" id="SSF52113">
    <property type="entry name" value="BRCT domain"/>
    <property type="match status" value="2"/>
</dbReference>
<evidence type="ECO:0000256" key="1">
    <source>
        <dbReference type="SAM" id="MobiDB-lite"/>
    </source>
</evidence>
<name>A0A183ACV5_9TREM</name>
<evidence type="ECO:0000313" key="3">
    <source>
        <dbReference type="EMBL" id="VDP73646.1"/>
    </source>
</evidence>
<dbReference type="PANTHER" id="PTHR15321:SF3">
    <property type="entry name" value="TP53-BINDING PROTEIN 1"/>
    <property type="match status" value="1"/>
</dbReference>
<keyword evidence="4" id="KW-1185">Reference proteome</keyword>